<gene>
    <name evidence="1" type="ORF">ACFO5O_05790</name>
</gene>
<proteinExistence type="predicted"/>
<organism evidence="1 2">
    <name type="scientific">Geojedonia litorea</name>
    <dbReference type="NCBI Taxonomy" id="1268269"/>
    <lineage>
        <taxon>Bacteria</taxon>
        <taxon>Pseudomonadati</taxon>
        <taxon>Bacteroidota</taxon>
        <taxon>Flavobacteriia</taxon>
        <taxon>Flavobacteriales</taxon>
        <taxon>Flavobacteriaceae</taxon>
        <taxon>Geojedonia</taxon>
    </lineage>
</organism>
<dbReference type="EMBL" id="JBHSGP010000008">
    <property type="protein sequence ID" value="MFC4721821.1"/>
    <property type="molecule type" value="Genomic_DNA"/>
</dbReference>
<sequence length="438" mass="49483">MKYFNFLLLIFLLNYSCSNSNEINENKDEDIDLDLGEEIVAIDFPDKFVNQNTSLHVVLSDHNGNPLDVKTYSKVKETLKLYTQESVNDNTQFSLTFINVVNDLVYNIYVYSNLTKPMLDGGIQFKPIGYATIGGFVNIETQNLNIDVLNAAGTGYSMIKINNLLSGHYTSKFNEDLGSKNIFIKYVDPTDIINNSYRWMFVDNIGAISLLSENNFRTDSVNVAHLQTNVPSQLPLLTLLGYENEILYNQISGHQAYSDFVPAFGYGSNHYYSYANIFEKTSYSLCYSNYSLSGAGIPPAQVTVPEARVSSTFSNNTLTFSGVEGFEVGRIRLDNSSLFVNIEFIFNGNSSEVTIPKIPDALVSENIKGAINTHQLRLVQAIAENYDTFNDYNQYINNVLKNSSPFYLSSPKRERICNSYISHLILPVVEFPYLERFR</sequence>
<protein>
    <submittedName>
        <fullName evidence="1">Uncharacterized protein</fullName>
    </submittedName>
</protein>
<evidence type="ECO:0000313" key="1">
    <source>
        <dbReference type="EMBL" id="MFC4721821.1"/>
    </source>
</evidence>
<evidence type="ECO:0000313" key="2">
    <source>
        <dbReference type="Proteomes" id="UP001595953"/>
    </source>
</evidence>
<reference evidence="2" key="1">
    <citation type="journal article" date="2019" name="Int. J. Syst. Evol. Microbiol.">
        <title>The Global Catalogue of Microorganisms (GCM) 10K type strain sequencing project: providing services to taxonomists for standard genome sequencing and annotation.</title>
        <authorList>
            <consortium name="The Broad Institute Genomics Platform"/>
            <consortium name="The Broad Institute Genome Sequencing Center for Infectious Disease"/>
            <person name="Wu L."/>
            <person name="Ma J."/>
        </authorList>
    </citation>
    <scope>NUCLEOTIDE SEQUENCE [LARGE SCALE GENOMIC DNA]</scope>
    <source>
        <strain evidence="2">CCUG 63682</strain>
    </source>
</reference>
<accession>A0ABV9N0J9</accession>
<keyword evidence="2" id="KW-1185">Reference proteome</keyword>
<name>A0ABV9N0J9_9FLAO</name>
<dbReference type="Proteomes" id="UP001595953">
    <property type="component" value="Unassembled WGS sequence"/>
</dbReference>
<comment type="caution">
    <text evidence="1">The sequence shown here is derived from an EMBL/GenBank/DDBJ whole genome shotgun (WGS) entry which is preliminary data.</text>
</comment>
<dbReference type="RefSeq" id="WP_387961797.1">
    <property type="nucleotide sequence ID" value="NZ_JBHSGP010000008.1"/>
</dbReference>